<evidence type="ECO:0000256" key="1">
    <source>
        <dbReference type="SAM" id="Phobius"/>
    </source>
</evidence>
<keyword evidence="4" id="KW-1185">Reference proteome</keyword>
<feature type="transmembrane region" description="Helical" evidence="1">
    <location>
        <begin position="94"/>
        <end position="113"/>
    </location>
</feature>
<sequence>MAWLEYLLPLIFLFPLAATAVIVVALKSLHDARVHSPFDAHPLREPGQALRDRLDRAFASLFLDAALGPIVVLAPLVYGMGRMLFASEQNWLEWTLYGALCTLLALGFCLLLIRDYQRIRRLKLGLACELAVGQELERLIRPEAHPYHVFHDVPADTYTIDHVAVTPHGVFVIETRARTRPFDARGREQTQVAVERERLRFPGWSERRPLRKTRQATRWLRHWLARECGEEIPVQGILALPGWDVDTSEAAADLLVVGGESLAALIDATPLAPLEGAAHDKAIQALARRAALLDLKHLQQPSV</sequence>
<keyword evidence="1" id="KW-0472">Membrane</keyword>
<feature type="transmembrane region" description="Helical" evidence="1">
    <location>
        <begin position="6"/>
        <end position="26"/>
    </location>
</feature>
<proteinExistence type="predicted"/>
<organism evidence="3 4">
    <name type="scientific">Bisbaumannia pacifica</name>
    <dbReference type="NCBI Taxonomy" id="77098"/>
    <lineage>
        <taxon>Bacteria</taxon>
        <taxon>Pseudomonadati</taxon>
        <taxon>Pseudomonadota</taxon>
        <taxon>Gammaproteobacteria</taxon>
        <taxon>Oceanospirillales</taxon>
        <taxon>Halomonadaceae</taxon>
        <taxon>Bisbaumannia</taxon>
    </lineage>
</organism>
<dbReference type="RefSeq" id="WP_146803120.1">
    <property type="nucleotide sequence ID" value="NZ_BJUK01000021.1"/>
</dbReference>
<name>A0A510X8K1_9GAMM</name>
<dbReference type="PROSITE" id="PS50965">
    <property type="entry name" value="NERD"/>
    <property type="match status" value="1"/>
</dbReference>
<keyword evidence="1" id="KW-1133">Transmembrane helix</keyword>
<evidence type="ECO:0000313" key="4">
    <source>
        <dbReference type="Proteomes" id="UP000321275"/>
    </source>
</evidence>
<dbReference type="OrthoDB" id="572185at2"/>
<feature type="domain" description="NERD" evidence="2">
    <location>
        <begin position="124"/>
        <end position="243"/>
    </location>
</feature>
<reference evidence="3 4" key="1">
    <citation type="submission" date="2019-07" db="EMBL/GenBank/DDBJ databases">
        <title>Whole genome shotgun sequence of Halomonas pacifica NBRC 102220.</title>
        <authorList>
            <person name="Hosoyama A."/>
            <person name="Uohara A."/>
            <person name="Ohji S."/>
            <person name="Ichikawa N."/>
        </authorList>
    </citation>
    <scope>NUCLEOTIDE SEQUENCE [LARGE SCALE GENOMIC DNA]</scope>
    <source>
        <strain evidence="3 4">NBRC 102220</strain>
    </source>
</reference>
<evidence type="ECO:0000313" key="3">
    <source>
        <dbReference type="EMBL" id="GEK47779.1"/>
    </source>
</evidence>
<accession>A0A510X8K1</accession>
<dbReference type="Pfam" id="PF08378">
    <property type="entry name" value="NERD"/>
    <property type="match status" value="1"/>
</dbReference>
<evidence type="ECO:0000259" key="2">
    <source>
        <dbReference type="PROSITE" id="PS50965"/>
    </source>
</evidence>
<dbReference type="EMBL" id="BJUK01000021">
    <property type="protein sequence ID" value="GEK47779.1"/>
    <property type="molecule type" value="Genomic_DNA"/>
</dbReference>
<comment type="caution">
    <text evidence="3">The sequence shown here is derived from an EMBL/GenBank/DDBJ whole genome shotgun (WGS) entry which is preliminary data.</text>
</comment>
<dbReference type="InterPro" id="IPR011528">
    <property type="entry name" value="NERD"/>
</dbReference>
<gene>
    <name evidence="3" type="ORF">HPA02_20620</name>
</gene>
<protein>
    <recommendedName>
        <fullName evidence="2">NERD domain-containing protein</fullName>
    </recommendedName>
</protein>
<dbReference type="AlphaFoldDB" id="A0A510X8K1"/>
<dbReference type="Proteomes" id="UP000321275">
    <property type="component" value="Unassembled WGS sequence"/>
</dbReference>
<feature type="transmembrane region" description="Helical" evidence="1">
    <location>
        <begin position="57"/>
        <end position="78"/>
    </location>
</feature>
<keyword evidence="1" id="KW-0812">Transmembrane</keyword>